<proteinExistence type="predicted"/>
<evidence type="ECO:0000313" key="1">
    <source>
        <dbReference type="EMBL" id="OEL18410.1"/>
    </source>
</evidence>
<keyword evidence="2" id="KW-1185">Reference proteome</keyword>
<organism evidence="1 2">
    <name type="scientific">Dichanthelium oligosanthes</name>
    <dbReference type="NCBI Taxonomy" id="888268"/>
    <lineage>
        <taxon>Eukaryota</taxon>
        <taxon>Viridiplantae</taxon>
        <taxon>Streptophyta</taxon>
        <taxon>Embryophyta</taxon>
        <taxon>Tracheophyta</taxon>
        <taxon>Spermatophyta</taxon>
        <taxon>Magnoliopsida</taxon>
        <taxon>Liliopsida</taxon>
        <taxon>Poales</taxon>
        <taxon>Poaceae</taxon>
        <taxon>PACMAD clade</taxon>
        <taxon>Panicoideae</taxon>
        <taxon>Panicodae</taxon>
        <taxon>Paniceae</taxon>
        <taxon>Dichantheliinae</taxon>
        <taxon>Dichanthelium</taxon>
    </lineage>
</organism>
<protein>
    <submittedName>
        <fullName evidence="1">Uncharacterized protein</fullName>
    </submittedName>
</protein>
<gene>
    <name evidence="1" type="ORF">BAE44_0020568</name>
</gene>
<reference evidence="1 2" key="1">
    <citation type="submission" date="2016-09" db="EMBL/GenBank/DDBJ databases">
        <title>The draft genome of Dichanthelium oligosanthes: A C3 panicoid grass species.</title>
        <authorList>
            <person name="Studer A.J."/>
            <person name="Schnable J.C."/>
            <person name="Brutnell T.P."/>
        </authorList>
    </citation>
    <scope>NUCLEOTIDE SEQUENCE [LARGE SCALE GENOMIC DNA]</scope>
    <source>
        <strain evidence="2">cv. Kellogg 1175</strain>
        <tissue evidence="1">Leaf</tissue>
    </source>
</reference>
<dbReference type="Proteomes" id="UP000095767">
    <property type="component" value="Unassembled WGS sequence"/>
</dbReference>
<name>A0A1E5UZV6_9POAL</name>
<accession>A0A1E5UZV6</accession>
<dbReference type="EMBL" id="LWDX02056636">
    <property type="protein sequence ID" value="OEL18410.1"/>
    <property type="molecule type" value="Genomic_DNA"/>
</dbReference>
<dbReference type="AlphaFoldDB" id="A0A1E5UZV6"/>
<evidence type="ECO:0000313" key="2">
    <source>
        <dbReference type="Proteomes" id="UP000095767"/>
    </source>
</evidence>
<comment type="caution">
    <text evidence="1">The sequence shown here is derived from an EMBL/GenBank/DDBJ whole genome shotgun (WGS) entry which is preliminary data.</text>
</comment>
<sequence>MLQQLGMLIDAMHRGYHTLDTFRVGGGGRTELPRGFPKAQAKDGGLVSIAFGGSDPGEAPLEVLPNVSSCTFAEIVNDRLTVG</sequence>